<gene>
    <name evidence="1" type="ORF">EEDITHA_LOCUS497</name>
</gene>
<dbReference type="EMBL" id="CAKOGL010000002">
    <property type="protein sequence ID" value="CAH2083873.1"/>
    <property type="molecule type" value="Genomic_DNA"/>
</dbReference>
<keyword evidence="2" id="KW-1185">Reference proteome</keyword>
<reference evidence="1" key="1">
    <citation type="submission" date="2022-03" db="EMBL/GenBank/DDBJ databases">
        <authorList>
            <person name="Tunstrom K."/>
        </authorList>
    </citation>
    <scope>NUCLEOTIDE SEQUENCE</scope>
</reference>
<organism evidence="1 2">
    <name type="scientific">Euphydryas editha</name>
    <name type="common">Edith's checkerspot</name>
    <dbReference type="NCBI Taxonomy" id="104508"/>
    <lineage>
        <taxon>Eukaryota</taxon>
        <taxon>Metazoa</taxon>
        <taxon>Ecdysozoa</taxon>
        <taxon>Arthropoda</taxon>
        <taxon>Hexapoda</taxon>
        <taxon>Insecta</taxon>
        <taxon>Pterygota</taxon>
        <taxon>Neoptera</taxon>
        <taxon>Endopterygota</taxon>
        <taxon>Lepidoptera</taxon>
        <taxon>Glossata</taxon>
        <taxon>Ditrysia</taxon>
        <taxon>Papilionoidea</taxon>
        <taxon>Nymphalidae</taxon>
        <taxon>Nymphalinae</taxon>
        <taxon>Euphydryas</taxon>
    </lineage>
</organism>
<dbReference type="AlphaFoldDB" id="A0AAU9TBF2"/>
<proteinExistence type="predicted"/>
<evidence type="ECO:0000313" key="2">
    <source>
        <dbReference type="Proteomes" id="UP001153954"/>
    </source>
</evidence>
<name>A0AAU9TBF2_EUPED</name>
<accession>A0AAU9TBF2</accession>
<comment type="caution">
    <text evidence="1">The sequence shown here is derived from an EMBL/GenBank/DDBJ whole genome shotgun (WGS) entry which is preliminary data.</text>
</comment>
<dbReference type="Proteomes" id="UP001153954">
    <property type="component" value="Unassembled WGS sequence"/>
</dbReference>
<protein>
    <submittedName>
        <fullName evidence="1">Uncharacterized protein</fullName>
    </submittedName>
</protein>
<evidence type="ECO:0000313" key="1">
    <source>
        <dbReference type="EMBL" id="CAH2083873.1"/>
    </source>
</evidence>
<sequence length="300" mass="34394">MSGFCIICKDPLTASENVIVDRGMKTLIAASAERGDEFTDYLKSQKSVAVHVQCRKNYTRRTTIAAVKRQHEEDQASTSKTTEYIESKTKNIIIPRGSKKSPPRTTAHVSESDFCFKNHCLFCGNEANKEYEKKRAQKYRRKICMVSTLSFKESVLKIAQSRSDDNSKTITARIGFEHDLVAAEARYHRNCYIYFLKPPTGGKNGRPRDEAVILAMEEIFAYIENSDDCQFTLGELKRVCKNSNIDNRTVKLHLKLKYGDKVIITEKPGHLTFISFTDNHYTLLNQAWSEKKNKSKRREI</sequence>